<evidence type="ECO:0000313" key="2">
    <source>
        <dbReference type="EMBL" id="MEL0612775.1"/>
    </source>
</evidence>
<organism evidence="2 3">
    <name type="scientific">Marinomonas arenicola</name>
    <dbReference type="NCBI Taxonomy" id="569601"/>
    <lineage>
        <taxon>Bacteria</taxon>
        <taxon>Pseudomonadati</taxon>
        <taxon>Pseudomonadota</taxon>
        <taxon>Gammaproteobacteria</taxon>
        <taxon>Oceanospirillales</taxon>
        <taxon>Oceanospirillaceae</taxon>
        <taxon>Marinomonas</taxon>
    </lineage>
</organism>
<feature type="compositionally biased region" description="Basic and acidic residues" evidence="1">
    <location>
        <begin position="177"/>
        <end position="187"/>
    </location>
</feature>
<keyword evidence="3" id="KW-1185">Reference proteome</keyword>
<sequence length="187" mass="20612">MKKIVGVMFVLPLVVQAQTVEIQPVDIIYGNQVIHGRHQVVLNSPDEVAVIPAEKNKVSLLGPNVVVTATGADRSYLEEQKIAKREKAIYDEVNKRTKDAPFTVLFTGHIPDDIQEKRLRMMPEIGVFGDQLNKLEKSQDDSNSQNLIPDTGDFSEIKPKTPAVKASNNVAKPSASQEDKLEKLIGG</sequence>
<protein>
    <recommendedName>
        <fullName evidence="4">DUF4140 domain-containing protein</fullName>
    </recommendedName>
</protein>
<evidence type="ECO:0000313" key="3">
    <source>
        <dbReference type="Proteomes" id="UP001379949"/>
    </source>
</evidence>
<dbReference type="RefSeq" id="WP_341563908.1">
    <property type="nucleotide sequence ID" value="NZ_JBAKAQ010000003.1"/>
</dbReference>
<feature type="compositionally biased region" description="Polar residues" evidence="1">
    <location>
        <begin position="166"/>
        <end position="176"/>
    </location>
</feature>
<feature type="region of interest" description="Disordered" evidence="1">
    <location>
        <begin position="136"/>
        <end position="187"/>
    </location>
</feature>
<accession>A0ABU9G2S4</accession>
<proteinExistence type="predicted"/>
<dbReference type="EMBL" id="JBAKAR010000003">
    <property type="protein sequence ID" value="MEL0612775.1"/>
    <property type="molecule type" value="Genomic_DNA"/>
</dbReference>
<evidence type="ECO:0008006" key="4">
    <source>
        <dbReference type="Google" id="ProtNLM"/>
    </source>
</evidence>
<evidence type="ECO:0000256" key="1">
    <source>
        <dbReference type="SAM" id="MobiDB-lite"/>
    </source>
</evidence>
<reference evidence="2 3" key="1">
    <citation type="submission" date="2024-02" db="EMBL/GenBank/DDBJ databases">
        <title>Bacteria isolated from the canopy kelp, Nereocystis luetkeana.</title>
        <authorList>
            <person name="Pfister C.A."/>
            <person name="Younker I.T."/>
            <person name="Light S.H."/>
        </authorList>
    </citation>
    <scope>NUCLEOTIDE SEQUENCE [LARGE SCALE GENOMIC DNA]</scope>
    <source>
        <strain evidence="2 3">TI.4.07</strain>
    </source>
</reference>
<comment type="caution">
    <text evidence="2">The sequence shown here is derived from an EMBL/GenBank/DDBJ whole genome shotgun (WGS) entry which is preliminary data.</text>
</comment>
<name>A0ABU9G2S4_9GAMM</name>
<gene>
    <name evidence="2" type="ORF">V6242_06430</name>
</gene>
<dbReference type="Proteomes" id="UP001379949">
    <property type="component" value="Unassembled WGS sequence"/>
</dbReference>